<reference evidence="4 5" key="1">
    <citation type="journal article" date="2014" name="Agronomy (Basel)">
        <title>A Draft Genome Sequence for Ensete ventricosum, the Drought-Tolerant Tree Against Hunger.</title>
        <authorList>
            <person name="Harrison J."/>
            <person name="Moore K.A."/>
            <person name="Paszkiewicz K."/>
            <person name="Jones T."/>
            <person name="Grant M."/>
            <person name="Ambacheew D."/>
            <person name="Muzemil S."/>
            <person name="Studholme D.J."/>
        </authorList>
    </citation>
    <scope>NUCLEOTIDE SEQUENCE [LARGE SCALE GENOMIC DNA]</scope>
</reference>
<dbReference type="PANTHER" id="PTHR24286:SF169">
    <property type="entry name" value="CYTOCHROME P450 85A1"/>
    <property type="match status" value="1"/>
</dbReference>
<dbReference type="AlphaFoldDB" id="A0A426Y2J2"/>
<dbReference type="GO" id="GO:0005506">
    <property type="term" value="F:iron ion binding"/>
    <property type="evidence" value="ECO:0007669"/>
    <property type="project" value="InterPro"/>
</dbReference>
<dbReference type="GO" id="GO:0004497">
    <property type="term" value="F:monooxygenase activity"/>
    <property type="evidence" value="ECO:0007669"/>
    <property type="project" value="InterPro"/>
</dbReference>
<keyword evidence="3" id="KW-0732">Signal</keyword>
<evidence type="ECO:0000256" key="2">
    <source>
        <dbReference type="ARBA" id="ARBA00023004"/>
    </source>
</evidence>
<dbReference type="GO" id="GO:0016125">
    <property type="term" value="P:sterol metabolic process"/>
    <property type="evidence" value="ECO:0007669"/>
    <property type="project" value="TreeGrafter"/>
</dbReference>
<dbReference type="GO" id="GO:0020037">
    <property type="term" value="F:heme binding"/>
    <property type="evidence" value="ECO:0007669"/>
    <property type="project" value="InterPro"/>
</dbReference>
<keyword evidence="1" id="KW-0479">Metal-binding</keyword>
<keyword evidence="2" id="KW-0408">Iron</keyword>
<evidence type="ECO:0000313" key="4">
    <source>
        <dbReference type="EMBL" id="RRT46008.1"/>
    </source>
</evidence>
<accession>A0A426Y2J2</accession>
<gene>
    <name evidence="4" type="ORF">B296_00020307</name>
</gene>
<feature type="chain" id="PRO_5019021833" description="Cytochrome P450" evidence="3">
    <location>
        <begin position="21"/>
        <end position="172"/>
    </location>
</feature>
<dbReference type="GO" id="GO:0016132">
    <property type="term" value="P:brassinosteroid biosynthetic process"/>
    <property type="evidence" value="ECO:0007669"/>
    <property type="project" value="TreeGrafter"/>
</dbReference>
<name>A0A426Y2J2_ENSVE</name>
<comment type="caution">
    <text evidence="4">The sequence shown here is derived from an EMBL/GenBank/DDBJ whole genome shotgun (WGS) entry which is preliminary data.</text>
</comment>
<feature type="signal peptide" evidence="3">
    <location>
        <begin position="1"/>
        <end position="20"/>
    </location>
</feature>
<dbReference type="GO" id="GO:0010268">
    <property type="term" value="P:brassinosteroid homeostasis"/>
    <property type="evidence" value="ECO:0007669"/>
    <property type="project" value="TreeGrafter"/>
</dbReference>
<evidence type="ECO:0000256" key="1">
    <source>
        <dbReference type="ARBA" id="ARBA00022723"/>
    </source>
</evidence>
<proteinExistence type="predicted"/>
<evidence type="ECO:0000313" key="5">
    <source>
        <dbReference type="Proteomes" id="UP000287651"/>
    </source>
</evidence>
<dbReference type="InterPro" id="IPR036396">
    <property type="entry name" value="Cyt_P450_sf"/>
</dbReference>
<dbReference type="GO" id="GO:0016705">
    <property type="term" value="F:oxidoreductase activity, acting on paired donors, with incorporation or reduction of molecular oxygen"/>
    <property type="evidence" value="ECO:0007669"/>
    <property type="project" value="InterPro"/>
</dbReference>
<dbReference type="Proteomes" id="UP000287651">
    <property type="component" value="Unassembled WGS sequence"/>
</dbReference>
<dbReference type="SUPFAM" id="SSF48264">
    <property type="entry name" value="Cytochrome P450"/>
    <property type="match status" value="1"/>
</dbReference>
<protein>
    <recommendedName>
        <fullName evidence="6">Cytochrome P450</fullName>
    </recommendedName>
</protein>
<sequence length="172" mass="19429">MVVLLMVLGLALAFLVTCSALLRRNEVRYRKKSLPPGTMGWPVFGETTEFLKQGPSFMKNKRLRFILMNEGKGFIPGYPQSMLDVLGRSNIAAVHGSLHKIMRSVMLGLVSPPLIRDQLLPKIDEFMRSYINDWNGRVIDIQEKTKEVSQSPILLCSNITLYTQDTTIVLFG</sequence>
<dbReference type="Gene3D" id="1.10.630.10">
    <property type="entry name" value="Cytochrome P450"/>
    <property type="match status" value="1"/>
</dbReference>
<evidence type="ECO:0000256" key="3">
    <source>
        <dbReference type="SAM" id="SignalP"/>
    </source>
</evidence>
<dbReference type="PANTHER" id="PTHR24286">
    <property type="entry name" value="CYTOCHROME P450 26"/>
    <property type="match status" value="1"/>
</dbReference>
<organism evidence="4 5">
    <name type="scientific">Ensete ventricosum</name>
    <name type="common">Abyssinian banana</name>
    <name type="synonym">Musa ensete</name>
    <dbReference type="NCBI Taxonomy" id="4639"/>
    <lineage>
        <taxon>Eukaryota</taxon>
        <taxon>Viridiplantae</taxon>
        <taxon>Streptophyta</taxon>
        <taxon>Embryophyta</taxon>
        <taxon>Tracheophyta</taxon>
        <taxon>Spermatophyta</taxon>
        <taxon>Magnoliopsida</taxon>
        <taxon>Liliopsida</taxon>
        <taxon>Zingiberales</taxon>
        <taxon>Musaceae</taxon>
        <taxon>Ensete</taxon>
    </lineage>
</organism>
<evidence type="ECO:0008006" key="6">
    <source>
        <dbReference type="Google" id="ProtNLM"/>
    </source>
</evidence>
<dbReference type="EMBL" id="AMZH03015464">
    <property type="protein sequence ID" value="RRT46008.1"/>
    <property type="molecule type" value="Genomic_DNA"/>
</dbReference>